<comment type="caution">
    <text evidence="1">The sequence shown here is derived from an EMBL/GenBank/DDBJ whole genome shotgun (WGS) entry which is preliminary data.</text>
</comment>
<proteinExistence type="predicted"/>
<evidence type="ECO:0000313" key="1">
    <source>
        <dbReference type="EMBL" id="KAJ0035140.1"/>
    </source>
</evidence>
<keyword evidence="2" id="KW-1185">Reference proteome</keyword>
<name>A0ACC0YFW9_9ROSI</name>
<gene>
    <name evidence="1" type="ORF">Pint_26141</name>
</gene>
<dbReference type="EMBL" id="CM047742">
    <property type="protein sequence ID" value="KAJ0035140.1"/>
    <property type="molecule type" value="Genomic_DNA"/>
</dbReference>
<accession>A0ACC0YFW9</accession>
<reference evidence="2" key="1">
    <citation type="journal article" date="2023" name="G3 (Bethesda)">
        <title>Genome assembly and association tests identify interacting loci associated with vigor, precocity, and sex in interspecific pistachio rootstocks.</title>
        <authorList>
            <person name="Palmer W."/>
            <person name="Jacygrad E."/>
            <person name="Sagayaradj S."/>
            <person name="Cavanaugh K."/>
            <person name="Han R."/>
            <person name="Bertier L."/>
            <person name="Beede B."/>
            <person name="Kafkas S."/>
            <person name="Golino D."/>
            <person name="Preece J."/>
            <person name="Michelmore R."/>
        </authorList>
    </citation>
    <scope>NUCLEOTIDE SEQUENCE [LARGE SCALE GENOMIC DNA]</scope>
</reference>
<sequence length="530" mass="59034">MAPAQPVMDINPDSEPCYTTPVEPEKESKCILVNSNENGLSCMNDCEEIKTGKETLLNGQITVPKGPEDMEIDVIKCTTVGETRLAEADDPDATEYSSSFGNTESDAERCSGLSEAEVESQYFDHSGLGSSYDSFSSMFQVRKKKLTNHWRGFIRPIMWRCKWAELKIKEIESQALKYARELAVYDQRKLSRINQDTLEGFGSKSLPFSSQCYRKKAMKRRRRKRVEDTADLTSYMSRHNLFSYIESKRANPDGNPMSNDFGNTASMDQQADCIDKFGSNDDQLFFEFKDGDNSLDQVLMKIELVHSRVHKLKSQLDIIMSKNASKFSSSENLSLLAPCEAQTSSAPSPTFSAGNADTTSVGAIYNPTQHISEYDIGEFVMHENAISSYAETIHVPDIIESTVGLLSAADVTFHQPQIGDSCEDILDNILIQNDGTEGDHHTFLRTGNQSIEKHRDLEKGEEGESTNPSQVPTPEPDPVAKSAVSQDQSTLKSCLASDFQFPRNKRKRGERKAGPGISWNRKGTGEPDSQ</sequence>
<organism evidence="1 2">
    <name type="scientific">Pistacia integerrima</name>
    <dbReference type="NCBI Taxonomy" id="434235"/>
    <lineage>
        <taxon>Eukaryota</taxon>
        <taxon>Viridiplantae</taxon>
        <taxon>Streptophyta</taxon>
        <taxon>Embryophyta</taxon>
        <taxon>Tracheophyta</taxon>
        <taxon>Spermatophyta</taxon>
        <taxon>Magnoliopsida</taxon>
        <taxon>eudicotyledons</taxon>
        <taxon>Gunneridae</taxon>
        <taxon>Pentapetalae</taxon>
        <taxon>rosids</taxon>
        <taxon>malvids</taxon>
        <taxon>Sapindales</taxon>
        <taxon>Anacardiaceae</taxon>
        <taxon>Pistacia</taxon>
    </lineage>
</organism>
<protein>
    <submittedName>
        <fullName evidence="1">Uncharacterized protein</fullName>
    </submittedName>
</protein>
<evidence type="ECO:0000313" key="2">
    <source>
        <dbReference type="Proteomes" id="UP001163603"/>
    </source>
</evidence>
<dbReference type="Proteomes" id="UP001163603">
    <property type="component" value="Chromosome 7"/>
</dbReference>